<dbReference type="RefSeq" id="WP_086537660.1">
    <property type="nucleotide sequence ID" value="NZ_NGFO01000044.1"/>
</dbReference>
<sequence>MTTALAITCTLKPSPAESSSDLIARHILDALADQGVAGDTIRAVDHDIRPGVERDMGDGDAWPALFERIAAADILVITTPTWLGHMSSVAQRVLERLDAEISETDDAGRPAMLGKVAMCGVVGNEDGAHKIIADIFGALNDIGFTIPGQGNTYWNDEAMGGRDYKDLDSVPDPVDSATHAAARNAAHLGRLLSQNSFPPYE</sequence>
<evidence type="ECO:0000313" key="2">
    <source>
        <dbReference type="EMBL" id="OUC75966.1"/>
    </source>
</evidence>
<evidence type="ECO:0000313" key="3">
    <source>
        <dbReference type="Proteomes" id="UP000194632"/>
    </source>
</evidence>
<dbReference type="OrthoDB" id="8853249at2"/>
<comment type="caution">
    <text evidence="2">The sequence shown here is derived from an EMBL/GenBank/DDBJ whole genome shotgun (WGS) entry which is preliminary data.</text>
</comment>
<organism evidence="2 3">
    <name type="scientific">Gordonia lacunae</name>
    <dbReference type="NCBI Taxonomy" id="417102"/>
    <lineage>
        <taxon>Bacteria</taxon>
        <taxon>Bacillati</taxon>
        <taxon>Actinomycetota</taxon>
        <taxon>Actinomycetes</taxon>
        <taxon>Mycobacteriales</taxon>
        <taxon>Gordoniaceae</taxon>
        <taxon>Gordonia</taxon>
    </lineage>
</organism>
<accession>A0A2C9ZHX7</accession>
<evidence type="ECO:0000259" key="1">
    <source>
        <dbReference type="Pfam" id="PF03358"/>
    </source>
</evidence>
<keyword evidence="3" id="KW-1185">Reference proteome</keyword>
<dbReference type="EMBL" id="NGFO01000044">
    <property type="protein sequence ID" value="OUC75966.1"/>
    <property type="molecule type" value="Genomic_DNA"/>
</dbReference>
<gene>
    <name evidence="2" type="ORF">CA982_24060</name>
</gene>
<feature type="domain" description="NADPH-dependent FMN reductase-like" evidence="1">
    <location>
        <begin position="15"/>
        <end position="148"/>
    </location>
</feature>
<dbReference type="AlphaFoldDB" id="A0A2C9ZHX7"/>
<dbReference type="Pfam" id="PF03358">
    <property type="entry name" value="FMN_red"/>
    <property type="match status" value="1"/>
</dbReference>
<dbReference type="Proteomes" id="UP000194632">
    <property type="component" value="Unassembled WGS sequence"/>
</dbReference>
<proteinExistence type="predicted"/>
<name>A0A2C9ZHX7_9ACTN</name>
<dbReference type="Gene3D" id="3.40.50.360">
    <property type="match status" value="1"/>
</dbReference>
<dbReference type="STRING" id="417102.CA982_24060"/>
<dbReference type="InterPro" id="IPR005025">
    <property type="entry name" value="FMN_Rdtase-like_dom"/>
</dbReference>
<protein>
    <submittedName>
        <fullName evidence="2">Flavodoxin</fullName>
    </submittedName>
</protein>
<reference evidence="2 3" key="1">
    <citation type="submission" date="2017-05" db="EMBL/GenBank/DDBJ databases">
        <title>Biotechnological potential of actinobacteria isolated from South African environments.</title>
        <authorList>
            <person name="Le Roes-Hill M."/>
            <person name="Prins A."/>
            <person name="Durrell K.A."/>
        </authorList>
    </citation>
    <scope>NUCLEOTIDE SEQUENCE [LARGE SCALE GENOMIC DNA]</scope>
    <source>
        <strain evidence="2">BS2</strain>
    </source>
</reference>
<dbReference type="InterPro" id="IPR029039">
    <property type="entry name" value="Flavoprotein-like_sf"/>
</dbReference>
<dbReference type="SUPFAM" id="SSF52218">
    <property type="entry name" value="Flavoproteins"/>
    <property type="match status" value="1"/>
</dbReference>
<dbReference type="GO" id="GO:0016491">
    <property type="term" value="F:oxidoreductase activity"/>
    <property type="evidence" value="ECO:0007669"/>
    <property type="project" value="InterPro"/>
</dbReference>